<keyword evidence="2" id="KW-1185">Reference proteome</keyword>
<dbReference type="PANTHER" id="PTHR11886:SF78">
    <property type="entry name" value="DYNEIN LIGHT CHAIN"/>
    <property type="match status" value="1"/>
</dbReference>
<keyword evidence="1" id="KW-0505">Motor protein</keyword>
<dbReference type="SUPFAM" id="SSF54648">
    <property type="entry name" value="DLC"/>
    <property type="match status" value="1"/>
</dbReference>
<name>A0A6P5FP60_ANACO</name>
<dbReference type="GeneID" id="109716432"/>
<dbReference type="Proteomes" id="UP000515123">
    <property type="component" value="Linkage group 10"/>
</dbReference>
<dbReference type="Gene3D" id="3.30.740.10">
    <property type="entry name" value="Protein Inhibitor Of Neuronal Nitric Oxide Synthase"/>
    <property type="match status" value="1"/>
</dbReference>
<dbReference type="GO" id="GO:0045505">
    <property type="term" value="F:dynein intermediate chain binding"/>
    <property type="evidence" value="ECO:0007669"/>
    <property type="project" value="TreeGrafter"/>
</dbReference>
<dbReference type="AlphaFoldDB" id="A0A6P5FP60"/>
<evidence type="ECO:0000313" key="3">
    <source>
        <dbReference type="RefSeq" id="XP_020097462.1"/>
    </source>
</evidence>
<dbReference type="GO" id="GO:0005868">
    <property type="term" value="C:cytoplasmic dynein complex"/>
    <property type="evidence" value="ECO:0007669"/>
    <property type="project" value="TreeGrafter"/>
</dbReference>
<comment type="similarity">
    <text evidence="1">Belongs to the dynein light chain family.</text>
</comment>
<keyword evidence="1" id="KW-0963">Cytoplasm</keyword>
<dbReference type="FunFam" id="3.30.740.10:FF:000004">
    <property type="entry name" value="Dynein light chain"/>
    <property type="match status" value="1"/>
</dbReference>
<dbReference type="Pfam" id="PF01221">
    <property type="entry name" value="Dynein_light"/>
    <property type="match status" value="1"/>
</dbReference>
<dbReference type="PANTHER" id="PTHR11886">
    <property type="entry name" value="DYNEIN LIGHT CHAIN"/>
    <property type="match status" value="1"/>
</dbReference>
<dbReference type="GO" id="GO:0005874">
    <property type="term" value="C:microtubule"/>
    <property type="evidence" value="ECO:0007669"/>
    <property type="project" value="UniProtKB-KW"/>
</dbReference>
<keyword evidence="1" id="KW-0493">Microtubule</keyword>
<reference evidence="2" key="1">
    <citation type="journal article" date="2015" name="Nat. Genet.">
        <title>The pineapple genome and the evolution of CAM photosynthesis.</title>
        <authorList>
            <person name="Ming R."/>
            <person name="VanBuren R."/>
            <person name="Wai C.M."/>
            <person name="Tang H."/>
            <person name="Schatz M.C."/>
            <person name="Bowers J.E."/>
            <person name="Lyons E."/>
            <person name="Wang M.L."/>
            <person name="Chen J."/>
            <person name="Biggers E."/>
            <person name="Zhang J."/>
            <person name="Huang L."/>
            <person name="Zhang L."/>
            <person name="Miao W."/>
            <person name="Zhang J."/>
            <person name="Ye Z."/>
            <person name="Miao C."/>
            <person name="Lin Z."/>
            <person name="Wang H."/>
            <person name="Zhou H."/>
            <person name="Yim W.C."/>
            <person name="Priest H.D."/>
            <person name="Zheng C."/>
            <person name="Woodhouse M."/>
            <person name="Edger P.P."/>
            <person name="Guyot R."/>
            <person name="Guo H.B."/>
            <person name="Guo H."/>
            <person name="Zheng G."/>
            <person name="Singh R."/>
            <person name="Sharma A."/>
            <person name="Min X."/>
            <person name="Zheng Y."/>
            <person name="Lee H."/>
            <person name="Gurtowski J."/>
            <person name="Sedlazeck F.J."/>
            <person name="Harkess A."/>
            <person name="McKain M.R."/>
            <person name="Liao Z."/>
            <person name="Fang J."/>
            <person name="Liu J."/>
            <person name="Zhang X."/>
            <person name="Zhang Q."/>
            <person name="Hu W."/>
            <person name="Qin Y."/>
            <person name="Wang K."/>
            <person name="Chen L.Y."/>
            <person name="Shirley N."/>
            <person name="Lin Y.R."/>
            <person name="Liu L.Y."/>
            <person name="Hernandez A.G."/>
            <person name="Wright C.L."/>
            <person name="Bulone V."/>
            <person name="Tuskan G.A."/>
            <person name="Heath K."/>
            <person name="Zee F."/>
            <person name="Moore P.H."/>
            <person name="Sunkar R."/>
            <person name="Leebens-Mack J.H."/>
            <person name="Mockler T."/>
            <person name="Bennetzen J.L."/>
            <person name="Freeling M."/>
            <person name="Sankoff D."/>
            <person name="Paterson A.H."/>
            <person name="Zhu X."/>
            <person name="Yang X."/>
            <person name="Smith J.A."/>
            <person name="Cushman J.C."/>
            <person name="Paull R.E."/>
            <person name="Yu Q."/>
        </authorList>
    </citation>
    <scope>NUCLEOTIDE SEQUENCE [LARGE SCALE GENOMIC DNA]</scope>
    <source>
        <strain evidence="2">cv. F153</strain>
    </source>
</reference>
<comment type="subcellular location">
    <subcellularLocation>
        <location evidence="1">Cytoplasm</location>
        <location evidence="1">Cytoskeleton</location>
    </subcellularLocation>
</comment>
<dbReference type="GO" id="GO:0007017">
    <property type="term" value="P:microtubule-based process"/>
    <property type="evidence" value="ECO:0007669"/>
    <property type="project" value="InterPro"/>
</dbReference>
<dbReference type="OrthoDB" id="10033309at2759"/>
<organism evidence="2 3">
    <name type="scientific">Ananas comosus</name>
    <name type="common">Pineapple</name>
    <name type="synonym">Ananas ananas</name>
    <dbReference type="NCBI Taxonomy" id="4615"/>
    <lineage>
        <taxon>Eukaryota</taxon>
        <taxon>Viridiplantae</taxon>
        <taxon>Streptophyta</taxon>
        <taxon>Embryophyta</taxon>
        <taxon>Tracheophyta</taxon>
        <taxon>Spermatophyta</taxon>
        <taxon>Magnoliopsida</taxon>
        <taxon>Liliopsida</taxon>
        <taxon>Poales</taxon>
        <taxon>Bromeliaceae</taxon>
        <taxon>Bromelioideae</taxon>
        <taxon>Ananas</taxon>
    </lineage>
</organism>
<dbReference type="SMART" id="SM01375">
    <property type="entry name" value="Dynein_light"/>
    <property type="match status" value="1"/>
</dbReference>
<keyword evidence="1" id="KW-0206">Cytoskeleton</keyword>
<gene>
    <name evidence="3" type="primary">LOC109716432</name>
</gene>
<evidence type="ECO:0000256" key="1">
    <source>
        <dbReference type="RuleBase" id="RU365010"/>
    </source>
</evidence>
<dbReference type="InterPro" id="IPR001372">
    <property type="entry name" value="Dynein_light_chain_typ-1/2"/>
</dbReference>
<accession>A0A6P5FP60</accession>
<sequence>MLEGKGRVLETDMPERMAAQAMSCASQALDIFDVVDCKSIAAYVKTEFDKMYGPGWQCMVGSNFGCFFTHKKGTFLYFSLEKLHFLIFKAAAAAAAAAASA</sequence>
<dbReference type="RefSeq" id="XP_020097462.1">
    <property type="nucleotide sequence ID" value="XM_020241873.1"/>
</dbReference>
<proteinExistence type="inferred from homology"/>
<keyword evidence="1" id="KW-0243">Dynein</keyword>
<dbReference type="InterPro" id="IPR037177">
    <property type="entry name" value="DLC_sf"/>
</dbReference>
<reference evidence="3" key="2">
    <citation type="submission" date="2025-08" db="UniProtKB">
        <authorList>
            <consortium name="RefSeq"/>
        </authorList>
    </citation>
    <scope>IDENTIFICATION</scope>
    <source>
        <tissue evidence="3">Leaf</tissue>
    </source>
</reference>
<protein>
    <recommendedName>
        <fullName evidence="1">Dynein light chain</fullName>
    </recommendedName>
</protein>
<evidence type="ECO:0000313" key="2">
    <source>
        <dbReference type="Proteomes" id="UP000515123"/>
    </source>
</evidence>